<dbReference type="RefSeq" id="WP_131848800.1">
    <property type="nucleotide sequence ID" value="NZ_SLXV01000017.1"/>
</dbReference>
<evidence type="ECO:0000256" key="2">
    <source>
        <dbReference type="HAMAP-Rule" id="MF_00457"/>
    </source>
</evidence>
<keyword evidence="1 2" id="KW-0378">Hydrolase</keyword>
<dbReference type="EMBL" id="SLXV01000017">
    <property type="protein sequence ID" value="TCP68369.1"/>
    <property type="molecule type" value="Genomic_DNA"/>
</dbReference>
<dbReference type="PANTHER" id="PTHR43546">
    <property type="entry name" value="UPF0173 METAL-DEPENDENT HYDROLASE MJ1163-RELATED"/>
    <property type="match status" value="1"/>
</dbReference>
<comment type="similarity">
    <text evidence="2">Belongs to the UPF0173 family.</text>
</comment>
<evidence type="ECO:0000313" key="5">
    <source>
        <dbReference type="Proteomes" id="UP000294746"/>
    </source>
</evidence>
<proteinExistence type="inferred from homology"/>
<dbReference type="InterPro" id="IPR022877">
    <property type="entry name" value="UPF0173"/>
</dbReference>
<gene>
    <name evidence="4" type="ORF">EDD57_11757</name>
</gene>
<dbReference type="NCBIfam" id="NF001911">
    <property type="entry name" value="PRK00685.1"/>
    <property type="match status" value="1"/>
</dbReference>
<dbReference type="InterPro" id="IPR001279">
    <property type="entry name" value="Metallo-B-lactamas"/>
</dbReference>
<name>A0A4R2RZ40_9BACL</name>
<dbReference type="AlphaFoldDB" id="A0A4R2RZ40"/>
<dbReference type="Proteomes" id="UP000294746">
    <property type="component" value="Unassembled WGS sequence"/>
</dbReference>
<dbReference type="InterPro" id="IPR036866">
    <property type="entry name" value="RibonucZ/Hydroxyglut_hydro"/>
</dbReference>
<dbReference type="HAMAP" id="MF_00457">
    <property type="entry name" value="UPF0173"/>
    <property type="match status" value="1"/>
</dbReference>
<dbReference type="InterPro" id="IPR050114">
    <property type="entry name" value="UPF0173_UPF0282_UlaG_hydrolase"/>
</dbReference>
<keyword evidence="5" id="KW-1185">Reference proteome</keyword>
<dbReference type="OrthoDB" id="9789133at2"/>
<comment type="caution">
    <text evidence="4">The sequence shown here is derived from an EMBL/GenBank/DDBJ whole genome shotgun (WGS) entry which is preliminary data.</text>
</comment>
<dbReference type="SMART" id="SM00849">
    <property type="entry name" value="Lactamase_B"/>
    <property type="match status" value="1"/>
</dbReference>
<dbReference type="GO" id="GO:0016787">
    <property type="term" value="F:hydrolase activity"/>
    <property type="evidence" value="ECO:0007669"/>
    <property type="project" value="UniProtKB-UniRule"/>
</dbReference>
<organism evidence="4 5">
    <name type="scientific">Baia soyae</name>
    <dbReference type="NCBI Taxonomy" id="1544746"/>
    <lineage>
        <taxon>Bacteria</taxon>
        <taxon>Bacillati</taxon>
        <taxon>Bacillota</taxon>
        <taxon>Bacilli</taxon>
        <taxon>Bacillales</taxon>
        <taxon>Thermoactinomycetaceae</taxon>
        <taxon>Baia</taxon>
    </lineage>
</organism>
<evidence type="ECO:0000259" key="3">
    <source>
        <dbReference type="SMART" id="SM00849"/>
    </source>
</evidence>
<dbReference type="Gene3D" id="3.60.15.10">
    <property type="entry name" value="Ribonuclease Z/Hydroxyacylglutathione hydrolase-like"/>
    <property type="match status" value="1"/>
</dbReference>
<dbReference type="Pfam" id="PF12706">
    <property type="entry name" value="Lactamase_B_2"/>
    <property type="match status" value="1"/>
</dbReference>
<accession>A0A4R2RZ40</accession>
<feature type="domain" description="Metallo-beta-lactamase" evidence="3">
    <location>
        <begin position="7"/>
        <end position="194"/>
    </location>
</feature>
<protein>
    <recommendedName>
        <fullName evidence="2">UPF0173 metal-dependent hydrolase EDD57_11757</fullName>
    </recommendedName>
</protein>
<evidence type="ECO:0000256" key="1">
    <source>
        <dbReference type="ARBA" id="ARBA00022801"/>
    </source>
</evidence>
<evidence type="ECO:0000313" key="4">
    <source>
        <dbReference type="EMBL" id="TCP68369.1"/>
    </source>
</evidence>
<dbReference type="SUPFAM" id="SSF56281">
    <property type="entry name" value="Metallo-hydrolase/oxidoreductase"/>
    <property type="match status" value="1"/>
</dbReference>
<dbReference type="PANTHER" id="PTHR43546:SF3">
    <property type="entry name" value="UPF0173 METAL-DEPENDENT HYDROLASE MJ1163"/>
    <property type="match status" value="1"/>
</dbReference>
<reference evidence="4 5" key="1">
    <citation type="submission" date="2019-03" db="EMBL/GenBank/DDBJ databases">
        <title>Genomic Encyclopedia of Type Strains, Phase IV (KMG-IV): sequencing the most valuable type-strain genomes for metagenomic binning, comparative biology and taxonomic classification.</title>
        <authorList>
            <person name="Goeker M."/>
        </authorList>
    </citation>
    <scope>NUCLEOTIDE SEQUENCE [LARGE SCALE GENOMIC DNA]</scope>
    <source>
        <strain evidence="4 5">DSM 46831</strain>
    </source>
</reference>
<sequence>MKITFHGHAAVEIVHQGLHFWIDPFLTGNPASTVQVEDQKADVILLTHGHNDHVGDTIALAQKYDALVIAPYELAIYLEGKDVARTHGMGIGGPYDFPFGRVMYTNAIHGSSFVDPETNQMVYTGQPGGILLTLGDRTIYHAGDTSLFSDMKLIGIGQKIDLALLPIGGNFTMGPQEALLAAEWIGADQYVPIHYNTFPPIKQDGEKFVRDLQEKGLTGVVLEPYESIHL</sequence>